<keyword evidence="6" id="KW-1185">Reference proteome</keyword>
<keyword evidence="2 5" id="KW-0378">Hydrolase</keyword>
<evidence type="ECO:0000256" key="1">
    <source>
        <dbReference type="ARBA" id="ARBA00008779"/>
    </source>
</evidence>
<dbReference type="GO" id="GO:0004065">
    <property type="term" value="F:arylsulfatase activity"/>
    <property type="evidence" value="ECO:0007669"/>
    <property type="project" value="UniProtKB-EC"/>
</dbReference>
<name>A0A518H355_9BACT</name>
<dbReference type="Gene3D" id="3.40.720.10">
    <property type="entry name" value="Alkaline Phosphatase, subunit A"/>
    <property type="match status" value="2"/>
</dbReference>
<dbReference type="EMBL" id="CP036426">
    <property type="protein sequence ID" value="QDV35258.1"/>
    <property type="molecule type" value="Genomic_DNA"/>
</dbReference>
<dbReference type="Pfam" id="PF00884">
    <property type="entry name" value="Sulfatase"/>
    <property type="match status" value="1"/>
</dbReference>
<dbReference type="Proteomes" id="UP000317835">
    <property type="component" value="Chromosome"/>
</dbReference>
<feature type="compositionally biased region" description="Pro residues" evidence="3">
    <location>
        <begin position="459"/>
        <end position="470"/>
    </location>
</feature>
<gene>
    <name evidence="5" type="ORF">ElP_31610</name>
</gene>
<evidence type="ECO:0000259" key="4">
    <source>
        <dbReference type="Pfam" id="PF00884"/>
    </source>
</evidence>
<sequence length="470" mass="51210">MRRGSGIIAISTAVLLAIGDGVGGAESRAARPNILLILVDDLGKEWVGCYGAEGIETPQIDALAEGGMRFENAYAMPQCTPSRLTLLTGQYPSRHGWTNHWDVPRFGSGAHYDPGLNASFARILRDSGYATSAAGKWQVDDFRVEPLAMREAGFDSWCMWTGGEGGNPISDERYWDPYVFSGDRAATYRGAFGPDVYATSLIDFMRRHRGRPMLLYYPMALVHSPQVPTPDEPAAGGAQGRHEAMVRYADAIVGRLVSALEDLGLRERTVVIFTTDNGTAGNIRGRRHGREVRGAKARMVEAGTAMPFLVNGPGIVPAGVVTDALTDFTDLLPTLADLAGAELPGDLAVDGHSLAPLIRGEAEDGPRDWICAMGGGNATYRDGRVVPAQPYDDRVIRDRRFKLWVGFDGRATALYDLRADPWEERNLLDSDDPEAVAARERLEAVADTFPGRDAAPRYRPNPPQPWDRGR</sequence>
<dbReference type="InterPro" id="IPR017850">
    <property type="entry name" value="Alkaline_phosphatase_core_sf"/>
</dbReference>
<protein>
    <submittedName>
        <fullName evidence="5">Arylsulfatase</fullName>
        <ecNumber evidence="5">3.1.6.1</ecNumber>
    </submittedName>
</protein>
<dbReference type="OrthoDB" id="9783154at2"/>
<evidence type="ECO:0000256" key="3">
    <source>
        <dbReference type="SAM" id="MobiDB-lite"/>
    </source>
</evidence>
<dbReference type="PANTHER" id="PTHR42693:SF53">
    <property type="entry name" value="ENDO-4-O-SULFATASE"/>
    <property type="match status" value="1"/>
</dbReference>
<dbReference type="EC" id="3.1.6.1" evidence="5"/>
<proteinExistence type="inferred from homology"/>
<dbReference type="InterPro" id="IPR050738">
    <property type="entry name" value="Sulfatase"/>
</dbReference>
<dbReference type="CDD" id="cd16151">
    <property type="entry name" value="sulfatase_like"/>
    <property type="match status" value="1"/>
</dbReference>
<dbReference type="PANTHER" id="PTHR42693">
    <property type="entry name" value="ARYLSULFATASE FAMILY MEMBER"/>
    <property type="match status" value="1"/>
</dbReference>
<accession>A0A518H355</accession>
<feature type="region of interest" description="Disordered" evidence="3">
    <location>
        <begin position="446"/>
        <end position="470"/>
    </location>
</feature>
<evidence type="ECO:0000313" key="5">
    <source>
        <dbReference type="EMBL" id="QDV35258.1"/>
    </source>
</evidence>
<evidence type="ECO:0000313" key="6">
    <source>
        <dbReference type="Proteomes" id="UP000317835"/>
    </source>
</evidence>
<dbReference type="AlphaFoldDB" id="A0A518H355"/>
<dbReference type="SUPFAM" id="SSF53649">
    <property type="entry name" value="Alkaline phosphatase-like"/>
    <property type="match status" value="1"/>
</dbReference>
<feature type="domain" description="Sulfatase N-terminal" evidence="4">
    <location>
        <begin position="32"/>
        <end position="341"/>
    </location>
</feature>
<evidence type="ECO:0000256" key="2">
    <source>
        <dbReference type="ARBA" id="ARBA00022801"/>
    </source>
</evidence>
<organism evidence="5 6">
    <name type="scientific">Tautonia plasticadhaerens</name>
    <dbReference type="NCBI Taxonomy" id="2527974"/>
    <lineage>
        <taxon>Bacteria</taxon>
        <taxon>Pseudomonadati</taxon>
        <taxon>Planctomycetota</taxon>
        <taxon>Planctomycetia</taxon>
        <taxon>Isosphaerales</taxon>
        <taxon>Isosphaeraceae</taxon>
        <taxon>Tautonia</taxon>
    </lineage>
</organism>
<reference evidence="5 6" key="1">
    <citation type="submission" date="2019-02" db="EMBL/GenBank/DDBJ databases">
        <title>Deep-cultivation of Planctomycetes and their phenomic and genomic characterization uncovers novel biology.</title>
        <authorList>
            <person name="Wiegand S."/>
            <person name="Jogler M."/>
            <person name="Boedeker C."/>
            <person name="Pinto D."/>
            <person name="Vollmers J."/>
            <person name="Rivas-Marin E."/>
            <person name="Kohn T."/>
            <person name="Peeters S.H."/>
            <person name="Heuer A."/>
            <person name="Rast P."/>
            <person name="Oberbeckmann S."/>
            <person name="Bunk B."/>
            <person name="Jeske O."/>
            <person name="Meyerdierks A."/>
            <person name="Storesund J.E."/>
            <person name="Kallscheuer N."/>
            <person name="Luecker S."/>
            <person name="Lage O.M."/>
            <person name="Pohl T."/>
            <person name="Merkel B.J."/>
            <person name="Hornburger P."/>
            <person name="Mueller R.-W."/>
            <person name="Bruemmer F."/>
            <person name="Labrenz M."/>
            <person name="Spormann A.M."/>
            <person name="Op den Camp H."/>
            <person name="Overmann J."/>
            <person name="Amann R."/>
            <person name="Jetten M.S.M."/>
            <person name="Mascher T."/>
            <person name="Medema M.H."/>
            <person name="Devos D.P."/>
            <person name="Kaster A.-K."/>
            <person name="Ovreas L."/>
            <person name="Rohde M."/>
            <person name="Galperin M.Y."/>
            <person name="Jogler C."/>
        </authorList>
    </citation>
    <scope>NUCLEOTIDE SEQUENCE [LARGE SCALE GENOMIC DNA]</scope>
    <source>
        <strain evidence="5 6">ElP</strain>
    </source>
</reference>
<dbReference type="RefSeq" id="WP_145270738.1">
    <property type="nucleotide sequence ID" value="NZ_CP036426.1"/>
</dbReference>
<comment type="similarity">
    <text evidence="1">Belongs to the sulfatase family.</text>
</comment>
<dbReference type="InterPro" id="IPR000917">
    <property type="entry name" value="Sulfatase_N"/>
</dbReference>
<dbReference type="KEGG" id="tpla:ElP_31610"/>